<keyword evidence="6" id="KW-1185">Reference proteome</keyword>
<proteinExistence type="inferred from homology"/>
<keyword evidence="3" id="KW-0479">Metal-binding</keyword>
<dbReference type="InterPro" id="IPR023214">
    <property type="entry name" value="HAD_sf"/>
</dbReference>
<dbReference type="Gene3D" id="3.40.50.1000">
    <property type="entry name" value="HAD superfamily/HAD-like"/>
    <property type="match status" value="1"/>
</dbReference>
<comment type="similarity">
    <text evidence="2">Belongs to the HAD-like hydrolase superfamily. CbbY/CbbZ/Gph/YieH family.</text>
</comment>
<evidence type="ECO:0000256" key="1">
    <source>
        <dbReference type="ARBA" id="ARBA00001946"/>
    </source>
</evidence>
<dbReference type="SFLD" id="SFLDG01129">
    <property type="entry name" value="C1.5:_HAD__Beta-PGM__Phosphata"/>
    <property type="match status" value="1"/>
</dbReference>
<evidence type="ECO:0000256" key="4">
    <source>
        <dbReference type="ARBA" id="ARBA00022842"/>
    </source>
</evidence>
<evidence type="ECO:0000256" key="2">
    <source>
        <dbReference type="ARBA" id="ARBA00006171"/>
    </source>
</evidence>
<evidence type="ECO:0000256" key="3">
    <source>
        <dbReference type="ARBA" id="ARBA00022723"/>
    </source>
</evidence>
<dbReference type="InterPro" id="IPR051600">
    <property type="entry name" value="Beta-PGM-like"/>
</dbReference>
<keyword evidence="4" id="KW-0460">Magnesium</keyword>
<gene>
    <name evidence="5" type="ORF">GCM10010991_05720</name>
</gene>
<dbReference type="PANTHER" id="PTHR46193:SF10">
    <property type="entry name" value="6-PHOSPHOGLUCONATE PHOSPHATASE"/>
    <property type="match status" value="1"/>
</dbReference>
<dbReference type="PANTHER" id="PTHR46193">
    <property type="entry name" value="6-PHOSPHOGLUCONATE PHOSPHATASE"/>
    <property type="match status" value="1"/>
</dbReference>
<comment type="caution">
    <text evidence="5">The sequence shown here is derived from an EMBL/GenBank/DDBJ whole genome shotgun (WGS) entry which is preliminary data.</text>
</comment>
<accession>A0A918DC67</accession>
<evidence type="ECO:0000313" key="6">
    <source>
        <dbReference type="Proteomes" id="UP000598196"/>
    </source>
</evidence>
<dbReference type="AlphaFoldDB" id="A0A918DC67"/>
<dbReference type="GO" id="GO:0003824">
    <property type="term" value="F:catalytic activity"/>
    <property type="evidence" value="ECO:0007669"/>
    <property type="project" value="UniProtKB-ARBA"/>
</dbReference>
<evidence type="ECO:0000313" key="5">
    <source>
        <dbReference type="EMBL" id="GGO25728.1"/>
    </source>
</evidence>
<dbReference type="InterPro" id="IPR006439">
    <property type="entry name" value="HAD-SF_hydro_IA"/>
</dbReference>
<dbReference type="SUPFAM" id="SSF56784">
    <property type="entry name" value="HAD-like"/>
    <property type="match status" value="1"/>
</dbReference>
<reference evidence="5 6" key="1">
    <citation type="journal article" date="2014" name="Int. J. Syst. Evol. Microbiol.">
        <title>Complete genome sequence of Corynebacterium casei LMG S-19264T (=DSM 44701T), isolated from a smear-ripened cheese.</title>
        <authorList>
            <consortium name="US DOE Joint Genome Institute (JGI-PGF)"/>
            <person name="Walter F."/>
            <person name="Albersmeier A."/>
            <person name="Kalinowski J."/>
            <person name="Ruckert C."/>
        </authorList>
    </citation>
    <scope>NUCLEOTIDE SEQUENCE [LARGE SCALE GENOMIC DNA]</scope>
    <source>
        <strain evidence="5 6">CGMCC 1.7029</strain>
    </source>
</reference>
<organism evidence="5 6">
    <name type="scientific">Gemmobacter aquaticus</name>
    <dbReference type="NCBI Taxonomy" id="490185"/>
    <lineage>
        <taxon>Bacteria</taxon>
        <taxon>Pseudomonadati</taxon>
        <taxon>Pseudomonadota</taxon>
        <taxon>Alphaproteobacteria</taxon>
        <taxon>Rhodobacterales</taxon>
        <taxon>Paracoccaceae</taxon>
        <taxon>Gemmobacter</taxon>
    </lineage>
</organism>
<protein>
    <submittedName>
        <fullName evidence="5">Haloacid dehalogenase</fullName>
    </submittedName>
</protein>
<dbReference type="Proteomes" id="UP000598196">
    <property type="component" value="Unassembled WGS sequence"/>
</dbReference>
<dbReference type="InterPro" id="IPR023198">
    <property type="entry name" value="PGP-like_dom2"/>
</dbReference>
<comment type="cofactor">
    <cofactor evidence="1">
        <name>Mg(2+)</name>
        <dbReference type="ChEBI" id="CHEBI:18420"/>
    </cofactor>
</comment>
<dbReference type="EMBL" id="BMLP01000001">
    <property type="protein sequence ID" value="GGO25728.1"/>
    <property type="molecule type" value="Genomic_DNA"/>
</dbReference>
<dbReference type="SFLD" id="SFLDS00003">
    <property type="entry name" value="Haloacid_Dehalogenase"/>
    <property type="match status" value="1"/>
</dbReference>
<dbReference type="CDD" id="cd07526">
    <property type="entry name" value="HAD_BPGM_like"/>
    <property type="match status" value="1"/>
</dbReference>
<dbReference type="Pfam" id="PF00702">
    <property type="entry name" value="Hydrolase"/>
    <property type="match status" value="1"/>
</dbReference>
<name>A0A918DC67_9RHOB</name>
<dbReference type="InterPro" id="IPR036412">
    <property type="entry name" value="HAD-like_sf"/>
</dbReference>
<dbReference type="GO" id="GO:0046872">
    <property type="term" value="F:metal ion binding"/>
    <property type="evidence" value="ECO:0007669"/>
    <property type="project" value="UniProtKB-KW"/>
</dbReference>
<dbReference type="NCBIfam" id="TIGR01509">
    <property type="entry name" value="HAD-SF-IA-v3"/>
    <property type="match status" value="1"/>
</dbReference>
<dbReference type="Gene3D" id="1.10.150.240">
    <property type="entry name" value="Putative phosphatase, domain 2"/>
    <property type="match status" value="1"/>
</dbReference>
<sequence>MFSARSCRYTKAMDTQAPLAFDLVIFDCDGVLIDSEIISLSMLIAELAERGVDVDLDYVSRNFLGRSYPTVMQTIRDQFGLDLPPEFEDHYRARLLSAFETDLKVMPGIRGVIDGLALPHCVATSSSPPRAEMSLRLTGLGDLVGPRLFTASMVANGKPAPDLFLHAARECGADPARCLVIEDSLTGIRAGLAAGMTVWRFTGGSHMAGRQLTQPPDATPHLVFDDFTCFLDLHPDFRGPK</sequence>